<name>M3Z8W3_MUSPF</name>
<sequence length="356" mass="36879">MHPRLEDLDLPWEPTASPRQPPPRADASASVRDRQAERALTVLTVDASPPGGTGAAAGHRVTHCSLPAPAHVGTARTEAALWTACREERGRWPALPAPLLCATSPRDRMGCSDVPAPAPAHPGISPPPAARLEARPALPSRSPSQFPKPVGSPHDSGKGAVRGGTPSWPPSAQRSTSPRGVWGGGTRAGDTEVTGTPSTSAQPGAKHSGRIQKTDGQRAVLPASWLGPHPRGPGSSHILPPQPLTQAAVCPQEAGRTEAGPGGCVTEGPVRTPTALLTARPKPPRRAPCRDTGRCQRLGVRPGALASHPQPWDEQPLPRTAQRALPSTALPGGVWAGVRPGPAWRGRAQPGGRVPP</sequence>
<dbReference type="Ensembl" id="ENSMPUT00000020314.1">
    <property type="protein sequence ID" value="ENSMPUP00000020027.1"/>
    <property type="gene ID" value="ENSMPUG00000020162.1"/>
</dbReference>
<evidence type="ECO:0000313" key="2">
    <source>
        <dbReference type="Ensembl" id="ENSMPUP00000020027.1"/>
    </source>
</evidence>
<reference evidence="2" key="1">
    <citation type="submission" date="2024-06" db="UniProtKB">
        <authorList>
            <consortium name="Ensembl"/>
        </authorList>
    </citation>
    <scope>IDENTIFICATION</scope>
</reference>
<feature type="compositionally biased region" description="Polar residues" evidence="1">
    <location>
        <begin position="193"/>
        <end position="202"/>
    </location>
</feature>
<feature type="region of interest" description="Disordered" evidence="1">
    <location>
        <begin position="112"/>
        <end position="356"/>
    </location>
</feature>
<feature type="region of interest" description="Disordered" evidence="1">
    <location>
        <begin position="1"/>
        <end position="58"/>
    </location>
</feature>
<dbReference type="HOGENOM" id="CLU_778364_0_0_1"/>
<accession>M3Z8W3</accession>
<dbReference type="InParanoid" id="M3Z8W3"/>
<dbReference type="AlphaFoldDB" id="M3Z8W3"/>
<evidence type="ECO:0000256" key="1">
    <source>
        <dbReference type="SAM" id="MobiDB-lite"/>
    </source>
</evidence>
<organism evidence="2">
    <name type="scientific">Mustela putorius furo</name>
    <name type="common">European domestic ferret</name>
    <name type="synonym">Mustela furo</name>
    <dbReference type="NCBI Taxonomy" id="9669"/>
    <lineage>
        <taxon>Eukaryota</taxon>
        <taxon>Metazoa</taxon>
        <taxon>Chordata</taxon>
        <taxon>Craniata</taxon>
        <taxon>Vertebrata</taxon>
        <taxon>Euteleostomi</taxon>
        <taxon>Mammalia</taxon>
        <taxon>Eutheria</taxon>
        <taxon>Laurasiatheria</taxon>
        <taxon>Carnivora</taxon>
        <taxon>Caniformia</taxon>
        <taxon>Musteloidea</taxon>
        <taxon>Mustelidae</taxon>
        <taxon>Mustelinae</taxon>
        <taxon>Mustela</taxon>
    </lineage>
</organism>
<protein>
    <submittedName>
        <fullName evidence="2">Uncharacterized protein</fullName>
    </submittedName>
</protein>
<dbReference type="EMBL" id="AEYP01070607">
    <property type="status" value="NOT_ANNOTATED_CDS"/>
    <property type="molecule type" value="Genomic_DNA"/>
</dbReference>
<feature type="compositionally biased region" description="Pro residues" evidence="1">
    <location>
        <begin position="116"/>
        <end position="129"/>
    </location>
</feature>
<proteinExistence type="predicted"/>